<feature type="compositionally biased region" description="Low complexity" evidence="1">
    <location>
        <begin position="59"/>
        <end position="81"/>
    </location>
</feature>
<gene>
    <name evidence="2" type="ORF">OBBRIDRAFT_792501</name>
</gene>
<feature type="compositionally biased region" description="Pro residues" evidence="1">
    <location>
        <begin position="49"/>
        <end position="58"/>
    </location>
</feature>
<accession>A0A8E2B2W3</accession>
<feature type="compositionally biased region" description="Basic and acidic residues" evidence="1">
    <location>
        <begin position="22"/>
        <end position="31"/>
    </location>
</feature>
<feature type="region of interest" description="Disordered" evidence="1">
    <location>
        <begin position="297"/>
        <end position="336"/>
    </location>
</feature>
<feature type="region of interest" description="Disordered" evidence="1">
    <location>
        <begin position="1"/>
        <end position="110"/>
    </location>
</feature>
<dbReference type="AlphaFoldDB" id="A0A8E2B2W3"/>
<organism evidence="2 3">
    <name type="scientific">Obba rivulosa</name>
    <dbReference type="NCBI Taxonomy" id="1052685"/>
    <lineage>
        <taxon>Eukaryota</taxon>
        <taxon>Fungi</taxon>
        <taxon>Dikarya</taxon>
        <taxon>Basidiomycota</taxon>
        <taxon>Agaricomycotina</taxon>
        <taxon>Agaricomycetes</taxon>
        <taxon>Polyporales</taxon>
        <taxon>Gelatoporiaceae</taxon>
        <taxon>Obba</taxon>
    </lineage>
</organism>
<dbReference type="OrthoDB" id="3262135at2759"/>
<keyword evidence="3" id="KW-1185">Reference proteome</keyword>
<protein>
    <submittedName>
        <fullName evidence="2">Uncharacterized protein</fullName>
    </submittedName>
</protein>
<dbReference type="Proteomes" id="UP000250043">
    <property type="component" value="Unassembled WGS sequence"/>
</dbReference>
<evidence type="ECO:0000256" key="1">
    <source>
        <dbReference type="SAM" id="MobiDB-lite"/>
    </source>
</evidence>
<reference evidence="2 3" key="1">
    <citation type="submission" date="2016-07" db="EMBL/GenBank/DDBJ databases">
        <title>Draft genome of the white-rot fungus Obba rivulosa 3A-2.</title>
        <authorList>
            <consortium name="DOE Joint Genome Institute"/>
            <person name="Miettinen O."/>
            <person name="Riley R."/>
            <person name="Acob R."/>
            <person name="Barry K."/>
            <person name="Cullen D."/>
            <person name="De Vries R."/>
            <person name="Hainaut M."/>
            <person name="Hatakka A."/>
            <person name="Henrissat B."/>
            <person name="Hilden K."/>
            <person name="Kuo R."/>
            <person name="Labutti K."/>
            <person name="Lipzen A."/>
            <person name="Makela M.R."/>
            <person name="Sandor L."/>
            <person name="Spatafora J.W."/>
            <person name="Grigoriev I.V."/>
            <person name="Hibbett D.S."/>
        </authorList>
    </citation>
    <scope>NUCLEOTIDE SEQUENCE [LARGE SCALE GENOMIC DNA]</scope>
    <source>
        <strain evidence="2 3">3A-2</strain>
    </source>
</reference>
<name>A0A8E2B2W3_9APHY</name>
<evidence type="ECO:0000313" key="3">
    <source>
        <dbReference type="Proteomes" id="UP000250043"/>
    </source>
</evidence>
<dbReference type="EMBL" id="KV722389">
    <property type="protein sequence ID" value="OCH91222.1"/>
    <property type="molecule type" value="Genomic_DNA"/>
</dbReference>
<evidence type="ECO:0000313" key="2">
    <source>
        <dbReference type="EMBL" id="OCH91222.1"/>
    </source>
</evidence>
<proteinExistence type="predicted"/>
<feature type="compositionally biased region" description="Basic and acidic residues" evidence="1">
    <location>
        <begin position="297"/>
        <end position="312"/>
    </location>
</feature>
<sequence>MATYYVPPRQRASLSRTDTSSDEEHRPERVGELSSLTLDVGDHPIYVFPNPPSMPPSPGSSLFSAPSDFPSSPSTSSLGSTRSRRRVRHASTSSIPTDMSRSRSREDSSANSDIFLESGSSSFSHVSRTLHLASDAIREGDDIEVWDWTADSGRESTDGSWALEEEVERAGQWDVQLYLHQLPQRTAALGTSTARRHSHATLEHARYYLYRAGTRTRTQSGASSTSLREVPRRVLAAATPQPRIHIPFLSTFAKLLFIDHDDPVLRLLTQAGTEDEESILFPGHSAAYILSSDNQLAERDSCADTDESAGRDGEEDSDPSTSSSEHGLAKLFSPSSEPSGLAIWSLRTGLKAPLPVDFGVPSVCGLVGFWRAVGEVCVRGGQAWREVWR</sequence>